<comment type="similarity">
    <text evidence="2">Belongs to the FHIPEP (flagella/HR/invasion proteins export pore) family.</text>
</comment>
<dbReference type="InterPro" id="IPR006302">
    <property type="entry name" value="T3SS_HrcV"/>
</dbReference>
<dbReference type="InterPro" id="IPR042193">
    <property type="entry name" value="FHIPEP_3"/>
</dbReference>
<proteinExistence type="inferred from homology"/>
<keyword evidence="7 9" id="KW-1133">Transmembrane helix</keyword>
<keyword evidence="11" id="KW-1185">Reference proteome</keyword>
<sequence length="701" mass="76055">MATMLNRLLDFKRADSAQAGGASSYGDIALAFGVVAIIALMILPLPIFIVDMLVAVNILLAVGLVLIAIYIPTPVAFSSFPSVILLSTLFRLALSIAITRLILLNGDAGHIIEAFGRMVVGGNMVVGIVVFVIITVVQFVVIAKGSERVAEVSARFSLDAMPGKQMSIDSDLRSGILDKDEARRRRHLLELESQLHGSLDGAMKFVKGDAIAGIIIVLVNIIGGLAIGVLQRGMPLGDAVQTYSILTVGDGLVAQIPALMTSIAAGLIITRSTGEAHERHLGDAIGRQLSAYPRVVLIGGILSLLLTLVPGFPWPVFLVMGILLLLSFAWRTGFPPLLKIMGKSPEIVSADSALVLAESATLQPPDKVVLSLSPDMLSLAETSNWIRAFTVISQKVREEYGVPIPKATPRKNDQLTGYQYSLEAYGVTIATGAIEAGRIFVKSDVAIPTSSGSHSQAAGVTPAMPGYWVEPGEAGALGEGSSSVLSGPEVFMQAHLELALTHHLDRFLGIQETSNLVNLWSQDYPDLVKETLRVVPPQRLNDILKRLLRECIPVRNLRDIFEAVTEFGPKEKDIALLSEHIRIAIRRQISDRYSGTERKLKAVLTHPEIEEAVRQSIREPAQVAGQHIPLDPELMKQISEQLNRTRNEHKTGWEQVVLLCSADVRRFIRKLLEEEFFALPVLSYQELTGDVQVEPIGRLGG</sequence>
<dbReference type="Pfam" id="PF00771">
    <property type="entry name" value="FHIPEP"/>
    <property type="match status" value="1"/>
</dbReference>
<name>A0A1Y0IFY7_9GAMM</name>
<evidence type="ECO:0000256" key="2">
    <source>
        <dbReference type="ARBA" id="ARBA00008835"/>
    </source>
</evidence>
<feature type="transmembrane region" description="Helical" evidence="9">
    <location>
        <begin position="124"/>
        <end position="143"/>
    </location>
</feature>
<evidence type="ECO:0000256" key="7">
    <source>
        <dbReference type="ARBA" id="ARBA00022989"/>
    </source>
</evidence>
<dbReference type="OrthoDB" id="9759185at2"/>
<accession>A0A1Y0IFY7</accession>
<evidence type="ECO:0000256" key="5">
    <source>
        <dbReference type="ARBA" id="ARBA00022519"/>
    </source>
</evidence>
<dbReference type="PROSITE" id="PS00994">
    <property type="entry name" value="FHIPEP"/>
    <property type="match status" value="1"/>
</dbReference>
<feature type="transmembrane region" description="Helical" evidence="9">
    <location>
        <begin position="21"/>
        <end position="42"/>
    </location>
</feature>
<dbReference type="InterPro" id="IPR042196">
    <property type="entry name" value="FHIPEP_4"/>
</dbReference>
<dbReference type="InterPro" id="IPR025505">
    <property type="entry name" value="FHIPEP_CS"/>
</dbReference>
<keyword evidence="8 9" id="KW-0472">Membrane</keyword>
<dbReference type="Gene3D" id="3.40.30.60">
    <property type="entry name" value="FHIPEP family, domain 1"/>
    <property type="match status" value="1"/>
</dbReference>
<dbReference type="PRINTS" id="PR00949">
    <property type="entry name" value="TYPE3IMAPROT"/>
</dbReference>
<dbReference type="GO" id="GO:0009306">
    <property type="term" value="P:protein secretion"/>
    <property type="evidence" value="ECO:0007669"/>
    <property type="project" value="InterPro"/>
</dbReference>
<reference evidence="10 11" key="1">
    <citation type="submission" date="2017-05" db="EMBL/GenBank/DDBJ databases">
        <title>Genomic insights into alkan degradation activity of Oleiphilus messinensis.</title>
        <authorList>
            <person name="Kozyavkin S.A."/>
            <person name="Slesarev A.I."/>
            <person name="Golyshin P.N."/>
            <person name="Korzhenkov A."/>
            <person name="Golyshina O.N."/>
            <person name="Toshchakov S.V."/>
        </authorList>
    </citation>
    <scope>NUCLEOTIDE SEQUENCE [LARGE SCALE GENOMIC DNA]</scope>
    <source>
        <strain evidence="10 11">ME102</strain>
    </source>
</reference>
<protein>
    <submittedName>
        <fullName evidence="10">Type III secretion pathway protein</fullName>
    </submittedName>
</protein>
<dbReference type="KEGG" id="ome:OLMES_5458"/>
<gene>
    <name evidence="10" type="ORF">OLMES_5458</name>
</gene>
<dbReference type="Gene3D" id="1.10.8.540">
    <property type="entry name" value="FHIPEP family, domain 3"/>
    <property type="match status" value="1"/>
</dbReference>
<dbReference type="PIRSF" id="PIRSF005419">
    <property type="entry name" value="FlhA"/>
    <property type="match status" value="1"/>
</dbReference>
<evidence type="ECO:0000256" key="8">
    <source>
        <dbReference type="ARBA" id="ARBA00023136"/>
    </source>
</evidence>
<dbReference type="AlphaFoldDB" id="A0A1Y0IFY7"/>
<keyword evidence="3" id="KW-0813">Transport</keyword>
<dbReference type="InterPro" id="IPR042194">
    <property type="entry name" value="FHIPEP_1"/>
</dbReference>
<evidence type="ECO:0000256" key="3">
    <source>
        <dbReference type="ARBA" id="ARBA00022448"/>
    </source>
</evidence>
<feature type="transmembrane region" description="Helical" evidence="9">
    <location>
        <begin position="48"/>
        <end position="71"/>
    </location>
</feature>
<keyword evidence="6 9" id="KW-0812">Transmembrane</keyword>
<evidence type="ECO:0000256" key="6">
    <source>
        <dbReference type="ARBA" id="ARBA00022692"/>
    </source>
</evidence>
<feature type="transmembrane region" description="Helical" evidence="9">
    <location>
        <begin position="210"/>
        <end position="231"/>
    </location>
</feature>
<evidence type="ECO:0000313" key="11">
    <source>
        <dbReference type="Proteomes" id="UP000196027"/>
    </source>
</evidence>
<dbReference type="RefSeq" id="WP_087464111.1">
    <property type="nucleotide sequence ID" value="NZ_CP021425.1"/>
</dbReference>
<feature type="transmembrane region" description="Helical" evidence="9">
    <location>
        <begin position="291"/>
        <end position="309"/>
    </location>
</feature>
<dbReference type="PANTHER" id="PTHR30161">
    <property type="entry name" value="FLAGELLAR EXPORT PROTEIN, MEMBRANE FLHA SUBUNIT-RELATED"/>
    <property type="match status" value="1"/>
</dbReference>
<keyword evidence="5" id="KW-0997">Cell inner membrane</keyword>
<keyword evidence="4" id="KW-1003">Cell membrane</keyword>
<dbReference type="Proteomes" id="UP000196027">
    <property type="component" value="Chromosome"/>
</dbReference>
<comment type="subcellular location">
    <subcellularLocation>
        <location evidence="1">Cell inner membrane</location>
        <topology evidence="1">Multi-pass membrane protein</topology>
    </subcellularLocation>
</comment>
<evidence type="ECO:0000256" key="9">
    <source>
        <dbReference type="SAM" id="Phobius"/>
    </source>
</evidence>
<organism evidence="10 11">
    <name type="scientific">Oleiphilus messinensis</name>
    <dbReference type="NCBI Taxonomy" id="141451"/>
    <lineage>
        <taxon>Bacteria</taxon>
        <taxon>Pseudomonadati</taxon>
        <taxon>Pseudomonadota</taxon>
        <taxon>Gammaproteobacteria</taxon>
        <taxon>Oceanospirillales</taxon>
        <taxon>Oleiphilaceae</taxon>
        <taxon>Oleiphilus</taxon>
    </lineage>
</organism>
<dbReference type="GO" id="GO:0005886">
    <property type="term" value="C:plasma membrane"/>
    <property type="evidence" value="ECO:0007669"/>
    <property type="project" value="UniProtKB-SubCell"/>
</dbReference>
<dbReference type="InterPro" id="IPR001712">
    <property type="entry name" value="T3SS_FHIPEP"/>
</dbReference>
<feature type="transmembrane region" description="Helical" evidence="9">
    <location>
        <begin position="83"/>
        <end position="104"/>
    </location>
</feature>
<evidence type="ECO:0000313" key="10">
    <source>
        <dbReference type="EMBL" id="ARU59438.1"/>
    </source>
</evidence>
<dbReference type="Gene3D" id="3.40.50.12790">
    <property type="entry name" value="FHIPEP family, domain 4"/>
    <property type="match status" value="1"/>
</dbReference>
<evidence type="ECO:0000256" key="4">
    <source>
        <dbReference type="ARBA" id="ARBA00022475"/>
    </source>
</evidence>
<feature type="transmembrane region" description="Helical" evidence="9">
    <location>
        <begin position="251"/>
        <end position="270"/>
    </location>
</feature>
<evidence type="ECO:0000256" key="1">
    <source>
        <dbReference type="ARBA" id="ARBA00004429"/>
    </source>
</evidence>
<dbReference type="PANTHER" id="PTHR30161:SF2">
    <property type="entry name" value="INVASION PROTEIN INVA"/>
    <property type="match status" value="1"/>
</dbReference>
<dbReference type="NCBIfam" id="TIGR01399">
    <property type="entry name" value="hrcV"/>
    <property type="match status" value="1"/>
</dbReference>
<dbReference type="EMBL" id="CP021425">
    <property type="protein sequence ID" value="ARU59438.1"/>
    <property type="molecule type" value="Genomic_DNA"/>
</dbReference>